<evidence type="ECO:0000313" key="1">
    <source>
        <dbReference type="EMBL" id="MCK7592767.1"/>
    </source>
</evidence>
<reference evidence="1" key="1">
    <citation type="submission" date="2022-04" db="EMBL/GenBank/DDBJ databases">
        <title>Lysobacter sp. CAU 1642 isolated from sea sand.</title>
        <authorList>
            <person name="Kim W."/>
        </authorList>
    </citation>
    <scope>NUCLEOTIDE SEQUENCE</scope>
    <source>
        <strain evidence="1">CAU 1642</strain>
    </source>
</reference>
<dbReference type="Pfam" id="PF13710">
    <property type="entry name" value="ACT_5"/>
    <property type="match status" value="1"/>
</dbReference>
<protein>
    <submittedName>
        <fullName evidence="1">ACT domain-containing protein</fullName>
    </submittedName>
</protein>
<dbReference type="Proteomes" id="UP001431449">
    <property type="component" value="Unassembled WGS sequence"/>
</dbReference>
<proteinExistence type="predicted"/>
<dbReference type="RefSeq" id="WP_248205136.1">
    <property type="nucleotide sequence ID" value="NZ_JALNMH010000002.1"/>
</dbReference>
<dbReference type="EMBL" id="JALNMH010000002">
    <property type="protein sequence ID" value="MCK7592767.1"/>
    <property type="molecule type" value="Genomic_DNA"/>
</dbReference>
<accession>A0ABT0GFE7</accession>
<sequence length="119" mass="13036">MLELNLTIAQTEGALLRLLGTIERRGFRIESLSVTPQGTSQRIKVALGNTARPAEVLVRQLQRLMEVREVSLDIVRPAFALPAQPDPAPELSRIALRQRRGMSFLGIPERVSVAQGGVA</sequence>
<dbReference type="Gene3D" id="3.30.70.260">
    <property type="match status" value="1"/>
</dbReference>
<dbReference type="InterPro" id="IPR045865">
    <property type="entry name" value="ACT-like_dom_sf"/>
</dbReference>
<name>A0ABT0GFE7_9GAMM</name>
<dbReference type="SUPFAM" id="SSF55021">
    <property type="entry name" value="ACT-like"/>
    <property type="match status" value="1"/>
</dbReference>
<gene>
    <name evidence="1" type="ORF">M0G41_03685</name>
</gene>
<keyword evidence="2" id="KW-1185">Reference proteome</keyword>
<comment type="caution">
    <text evidence="1">The sequence shown here is derived from an EMBL/GenBank/DDBJ whole genome shotgun (WGS) entry which is preliminary data.</text>
</comment>
<organism evidence="1 2">
    <name type="scientific">Pseudomarimonas salicorniae</name>
    <dbReference type="NCBI Taxonomy" id="2933270"/>
    <lineage>
        <taxon>Bacteria</taxon>
        <taxon>Pseudomonadati</taxon>
        <taxon>Pseudomonadota</taxon>
        <taxon>Gammaproteobacteria</taxon>
        <taxon>Lysobacterales</taxon>
        <taxon>Lysobacteraceae</taxon>
        <taxon>Pseudomarimonas</taxon>
    </lineage>
</organism>
<evidence type="ECO:0000313" key="2">
    <source>
        <dbReference type="Proteomes" id="UP001431449"/>
    </source>
</evidence>